<organism evidence="2 3">
    <name type="scientific">Streptomyces thermogriseus</name>
    <dbReference type="NCBI Taxonomy" id="75292"/>
    <lineage>
        <taxon>Bacteria</taxon>
        <taxon>Bacillati</taxon>
        <taxon>Actinomycetota</taxon>
        <taxon>Actinomycetes</taxon>
        <taxon>Kitasatosporales</taxon>
        <taxon>Streptomycetaceae</taxon>
        <taxon>Streptomyces</taxon>
    </lineage>
</organism>
<keyword evidence="3" id="KW-1185">Reference proteome</keyword>
<name>A0ABN1SXP0_9ACTN</name>
<keyword evidence="1" id="KW-1133">Transmembrane helix</keyword>
<feature type="transmembrane region" description="Helical" evidence="1">
    <location>
        <begin position="95"/>
        <end position="114"/>
    </location>
</feature>
<feature type="transmembrane region" description="Helical" evidence="1">
    <location>
        <begin position="69"/>
        <end position="86"/>
    </location>
</feature>
<evidence type="ECO:0000313" key="2">
    <source>
        <dbReference type="EMBL" id="GAA1008592.1"/>
    </source>
</evidence>
<keyword evidence="1" id="KW-0472">Membrane</keyword>
<dbReference type="EMBL" id="BAAAHU010000018">
    <property type="protein sequence ID" value="GAA1008592.1"/>
    <property type="molecule type" value="Genomic_DNA"/>
</dbReference>
<keyword evidence="1" id="KW-0812">Transmembrane</keyword>
<reference evidence="2 3" key="1">
    <citation type="journal article" date="2019" name="Int. J. Syst. Evol. Microbiol.">
        <title>The Global Catalogue of Microorganisms (GCM) 10K type strain sequencing project: providing services to taxonomists for standard genome sequencing and annotation.</title>
        <authorList>
            <consortium name="The Broad Institute Genomics Platform"/>
            <consortium name="The Broad Institute Genome Sequencing Center for Infectious Disease"/>
            <person name="Wu L."/>
            <person name="Ma J."/>
        </authorList>
    </citation>
    <scope>NUCLEOTIDE SEQUENCE [LARGE SCALE GENOMIC DNA]</scope>
    <source>
        <strain evidence="2 3">JCM 11269</strain>
    </source>
</reference>
<dbReference type="RefSeq" id="WP_346072767.1">
    <property type="nucleotide sequence ID" value="NZ_BAAAHU010000018.1"/>
</dbReference>
<accession>A0ABN1SXP0</accession>
<gene>
    <name evidence="2" type="ORF">GCM10009564_21490</name>
</gene>
<evidence type="ECO:0000256" key="1">
    <source>
        <dbReference type="SAM" id="Phobius"/>
    </source>
</evidence>
<evidence type="ECO:0000313" key="3">
    <source>
        <dbReference type="Proteomes" id="UP001501072"/>
    </source>
</evidence>
<feature type="transmembrane region" description="Helical" evidence="1">
    <location>
        <begin position="20"/>
        <end position="49"/>
    </location>
</feature>
<dbReference type="Proteomes" id="UP001501072">
    <property type="component" value="Unassembled WGS sequence"/>
</dbReference>
<proteinExistence type="predicted"/>
<comment type="caution">
    <text evidence="2">The sequence shown here is derived from an EMBL/GenBank/DDBJ whole genome shotgun (WGS) entry which is preliminary data.</text>
</comment>
<protein>
    <submittedName>
        <fullName evidence="2">Uncharacterized protein</fullName>
    </submittedName>
</protein>
<sequence>MSRSTRLSTPRAPAGRDSGVRARIGSAVGGLILTLGHLPTIYVTCIAYMANPAGPWDSETVFHSDIASGPALVLSGITALLTWLFVKVEWLRGRWYAVPALLAAAAVLRLTPLAPGL</sequence>